<name>A0A6A2X9H3_HIBSY</name>
<feature type="compositionally biased region" description="Basic residues" evidence="1">
    <location>
        <begin position="54"/>
        <end position="71"/>
    </location>
</feature>
<accession>A0A6A2X9H3</accession>
<evidence type="ECO:0000313" key="3">
    <source>
        <dbReference type="Proteomes" id="UP000436088"/>
    </source>
</evidence>
<evidence type="ECO:0000256" key="1">
    <source>
        <dbReference type="SAM" id="MobiDB-lite"/>
    </source>
</evidence>
<feature type="region of interest" description="Disordered" evidence="1">
    <location>
        <begin position="54"/>
        <end position="78"/>
    </location>
</feature>
<comment type="caution">
    <text evidence="2">The sequence shown here is derived from an EMBL/GenBank/DDBJ whole genome shotgun (WGS) entry which is preliminary data.</text>
</comment>
<dbReference type="EMBL" id="VEPZ02001663">
    <property type="protein sequence ID" value="KAE8663895.1"/>
    <property type="molecule type" value="Genomic_DNA"/>
</dbReference>
<reference evidence="2" key="1">
    <citation type="submission" date="2019-09" db="EMBL/GenBank/DDBJ databases">
        <title>Draft genome information of white flower Hibiscus syriacus.</title>
        <authorList>
            <person name="Kim Y.-M."/>
        </authorList>
    </citation>
    <scope>NUCLEOTIDE SEQUENCE [LARGE SCALE GENOMIC DNA]</scope>
    <source>
        <strain evidence="2">YM2019G1</strain>
    </source>
</reference>
<gene>
    <name evidence="2" type="ORF">F3Y22_tig00112864pilonHSYRG00138</name>
</gene>
<evidence type="ECO:0000313" key="2">
    <source>
        <dbReference type="EMBL" id="KAE8663895.1"/>
    </source>
</evidence>
<sequence>MTIVSHYRRYPSLSLIAERIAIGVNPLPTTKLSNIDFRRWRDCKIADAMAFSRRTQKSQFTRRPREHRPRFKRDSESERDKVYPVGLENIGLGLRGILKASAINATVPMVIAVNNRNYGTFKFKNTTGLINYRGDVDATVPIQQSLVPARGKFNISTVANFMVDGLISKATFWADVLTASVNFSSDATVDGKVTMFNALKIRASHMEGSSIAAPF</sequence>
<organism evidence="2 3">
    <name type="scientific">Hibiscus syriacus</name>
    <name type="common">Rose of Sharon</name>
    <dbReference type="NCBI Taxonomy" id="106335"/>
    <lineage>
        <taxon>Eukaryota</taxon>
        <taxon>Viridiplantae</taxon>
        <taxon>Streptophyta</taxon>
        <taxon>Embryophyta</taxon>
        <taxon>Tracheophyta</taxon>
        <taxon>Spermatophyta</taxon>
        <taxon>Magnoliopsida</taxon>
        <taxon>eudicotyledons</taxon>
        <taxon>Gunneridae</taxon>
        <taxon>Pentapetalae</taxon>
        <taxon>rosids</taxon>
        <taxon>malvids</taxon>
        <taxon>Malvales</taxon>
        <taxon>Malvaceae</taxon>
        <taxon>Malvoideae</taxon>
        <taxon>Hibiscus</taxon>
    </lineage>
</organism>
<proteinExistence type="predicted"/>
<protein>
    <submittedName>
        <fullName evidence="2">Melanoma inhibitory activity protein 3</fullName>
    </submittedName>
</protein>
<keyword evidence="3" id="KW-1185">Reference proteome</keyword>
<dbReference type="AlphaFoldDB" id="A0A6A2X9H3"/>
<dbReference type="Proteomes" id="UP000436088">
    <property type="component" value="Unassembled WGS sequence"/>
</dbReference>